<dbReference type="InterPro" id="IPR040976">
    <property type="entry name" value="Pkinase_fungal"/>
</dbReference>
<protein>
    <recommendedName>
        <fullName evidence="2">Fungal-type protein kinase domain-containing protein</fullName>
    </recommendedName>
</protein>
<dbReference type="PANTHER" id="PTHR38248">
    <property type="entry name" value="FUNK1 6"/>
    <property type="match status" value="1"/>
</dbReference>
<evidence type="ECO:0000313" key="4">
    <source>
        <dbReference type="Proteomes" id="UP000308730"/>
    </source>
</evidence>
<feature type="domain" description="Fungal-type protein kinase" evidence="2">
    <location>
        <begin position="240"/>
        <end position="399"/>
    </location>
</feature>
<sequence>MASTSAIPHDHNDLSRPASPALPRNPLPSNPIPDFLDAEDVRATQYLYRNHIIRDAPVLEVVNRVWQFDPSMIKNRAHNIPHITIPHLYLNEYGTATSALAASKALRRILSSTRRQLVMAKGRLPYGAFYQRADPEDLCAPSISFSSSSKDTWDTLGAFVHVQKEVEQDYNLVDDIRVAVEPREGAQDGAAEPPRSIRIPFTDDVNDGPAMPRVSPDPRPLNGDEIVPALFVRTMLCHGLRLYATGLAIQESRITLYYGDRFGIVKSQPFDFIEEPELLVLVIGALSNAHTSILGFHPYLRLGITPKLRVSFLESYIKMPRAYDDEGDARGPWVFKIIGDAVAQYNPGVVLGRAATIVQVRVPRNPADPEDTGDKKFYLKTVWNSEKYMPEDDALRMIHVELPKHNVHAAKHVASLYCSMKASVSQMGLARNFFGDVEGNVPRICRSIVTDAYLPMFTLRNAGELKVVFLDVLRAHRCVWEYAGILHRNISTNNVAYFMDNDTPHGILTGFDLCRRREDVEYDCALAQDGLLPESRIECVGTLPFISIELLSEVAIVHKYHHDLESFFYLLCFYCVAHNPAILDYDRPIQSWSQADKAHCVYAKTDFLYARSQDEAMETLFRDAHEEYRELIEAWVRPLLSLFRRTAHKLRWAYGLRPEEELEEEEEEEQVELPDPDFSAFMEAIGENENWV</sequence>
<dbReference type="PANTHER" id="PTHR38248:SF2">
    <property type="entry name" value="FUNK1 11"/>
    <property type="match status" value="1"/>
</dbReference>
<dbReference type="InterPro" id="IPR011009">
    <property type="entry name" value="Kinase-like_dom_sf"/>
</dbReference>
<organism evidence="3 4">
    <name type="scientific">Antrodiella citrinella</name>
    <dbReference type="NCBI Taxonomy" id="2447956"/>
    <lineage>
        <taxon>Eukaryota</taxon>
        <taxon>Fungi</taxon>
        <taxon>Dikarya</taxon>
        <taxon>Basidiomycota</taxon>
        <taxon>Agaricomycotina</taxon>
        <taxon>Agaricomycetes</taxon>
        <taxon>Polyporales</taxon>
        <taxon>Steccherinaceae</taxon>
        <taxon>Antrodiella</taxon>
    </lineage>
</organism>
<dbReference type="Proteomes" id="UP000308730">
    <property type="component" value="Unassembled WGS sequence"/>
</dbReference>
<feature type="region of interest" description="Disordered" evidence="1">
    <location>
        <begin position="183"/>
        <end position="219"/>
    </location>
</feature>
<evidence type="ECO:0000256" key="1">
    <source>
        <dbReference type="SAM" id="MobiDB-lite"/>
    </source>
</evidence>
<feature type="domain" description="Fungal-type protein kinase" evidence="2">
    <location>
        <begin position="446"/>
        <end position="575"/>
    </location>
</feature>
<dbReference type="SUPFAM" id="SSF56112">
    <property type="entry name" value="Protein kinase-like (PK-like)"/>
    <property type="match status" value="1"/>
</dbReference>
<gene>
    <name evidence="3" type="ORF">EUX98_g2708</name>
</gene>
<feature type="region of interest" description="Disordered" evidence="1">
    <location>
        <begin position="1"/>
        <end position="33"/>
    </location>
</feature>
<dbReference type="Gene3D" id="1.10.510.10">
    <property type="entry name" value="Transferase(Phosphotransferase) domain 1"/>
    <property type="match status" value="1"/>
</dbReference>
<reference evidence="3 4" key="1">
    <citation type="submission" date="2019-02" db="EMBL/GenBank/DDBJ databases">
        <title>Genome sequencing of the rare red list fungi Antrodiella citrinella (Flaviporus citrinellus).</title>
        <authorList>
            <person name="Buettner E."/>
            <person name="Kellner H."/>
        </authorList>
    </citation>
    <scope>NUCLEOTIDE SEQUENCE [LARGE SCALE GENOMIC DNA]</scope>
    <source>
        <strain evidence="3 4">DSM 108506</strain>
    </source>
</reference>
<evidence type="ECO:0000259" key="2">
    <source>
        <dbReference type="Pfam" id="PF17667"/>
    </source>
</evidence>
<keyword evidence="4" id="KW-1185">Reference proteome</keyword>
<comment type="caution">
    <text evidence="3">The sequence shown here is derived from an EMBL/GenBank/DDBJ whole genome shotgun (WGS) entry which is preliminary data.</text>
</comment>
<evidence type="ECO:0000313" key="3">
    <source>
        <dbReference type="EMBL" id="THH31468.1"/>
    </source>
</evidence>
<name>A0A4S4N138_9APHY</name>
<dbReference type="AlphaFoldDB" id="A0A4S4N138"/>
<proteinExistence type="predicted"/>
<dbReference type="Pfam" id="PF17667">
    <property type="entry name" value="Pkinase_fungal"/>
    <property type="match status" value="2"/>
</dbReference>
<accession>A0A4S4N138</accession>
<dbReference type="OrthoDB" id="2797568at2759"/>
<dbReference type="EMBL" id="SGPM01000046">
    <property type="protein sequence ID" value="THH31468.1"/>
    <property type="molecule type" value="Genomic_DNA"/>
</dbReference>